<accession>A0AC60A0Z3</accession>
<proteinExistence type="predicted"/>
<reference evidence="1" key="2">
    <citation type="submission" date="2025-03" db="EMBL/GenBank/DDBJ databases">
        <authorList>
            <consortium name="ELIXIR-Norway"/>
            <consortium name="Elixir Norway"/>
        </authorList>
    </citation>
    <scope>NUCLEOTIDE SEQUENCE</scope>
</reference>
<name>A0AC60A0Z3_RANTA</name>
<evidence type="ECO:0000313" key="2">
    <source>
        <dbReference type="Proteomes" id="UP001162501"/>
    </source>
</evidence>
<dbReference type="EMBL" id="OX596090">
    <property type="protein sequence ID" value="CAN0542141.1"/>
    <property type="molecule type" value="Genomic_DNA"/>
</dbReference>
<evidence type="ECO:0000313" key="1">
    <source>
        <dbReference type="EMBL" id="CAN0542141.1"/>
    </source>
</evidence>
<dbReference type="Proteomes" id="UP001162501">
    <property type="component" value="Chromosome 6"/>
</dbReference>
<protein>
    <submittedName>
        <fullName evidence="1">Uncharacterized protein</fullName>
    </submittedName>
</protein>
<organism evidence="1 2">
    <name type="scientific">Rangifer tarandus platyrhynchus</name>
    <name type="common">Svalbard reindeer</name>
    <dbReference type="NCBI Taxonomy" id="3082113"/>
    <lineage>
        <taxon>Eukaryota</taxon>
        <taxon>Metazoa</taxon>
        <taxon>Chordata</taxon>
        <taxon>Craniata</taxon>
        <taxon>Vertebrata</taxon>
        <taxon>Euteleostomi</taxon>
        <taxon>Mammalia</taxon>
        <taxon>Eutheria</taxon>
        <taxon>Laurasiatheria</taxon>
        <taxon>Artiodactyla</taxon>
        <taxon>Ruminantia</taxon>
        <taxon>Pecora</taxon>
        <taxon>Cervidae</taxon>
        <taxon>Odocoileinae</taxon>
        <taxon>Rangifer</taxon>
    </lineage>
</organism>
<reference evidence="1" key="1">
    <citation type="submission" date="2023-05" db="EMBL/GenBank/DDBJ databases">
        <authorList>
            <consortium name="ELIXIR-Norway"/>
        </authorList>
    </citation>
    <scope>NUCLEOTIDE SEQUENCE</scope>
</reference>
<gene>
    <name evidence="1" type="ORF">MRATA1EN22A_LOCUS25502</name>
</gene>
<sequence length="100" mass="11335">MLESMGKSECSLQGWVFLAAFSPSPQEVCFLNRNLIPVSMYLHEVSNFSCLRVLRLMCKQKASHKIKLMKCGFEQISEIHLPACLGSLGRKRFSLIISKL</sequence>